<evidence type="ECO:0000313" key="10">
    <source>
        <dbReference type="EMBL" id="KAK3897255.1"/>
    </source>
</evidence>
<dbReference type="EMBL" id="MU856221">
    <property type="protein sequence ID" value="KAK3897255.1"/>
    <property type="molecule type" value="Genomic_DNA"/>
</dbReference>
<comment type="subcellular location">
    <subcellularLocation>
        <location evidence="1 9">Secreted</location>
    </subcellularLocation>
</comment>
<sequence length="301" mass="31849">MLPNLFASVVLVLGTAGLASAQAPQAPQKALKSICSWGPNPTNLELKVYVPAKLPPRPAIILAIHYCGGTGPEYANVTEYSALADTKGFVVLYPTTNNDNHCWDVASTRSLTRNGGGDSTGLAHMVRWAIRKYRADPARVFLTGISSGCLMSNVMAATYPDLFAAASCYSGAAAGCLAGSPGSSPATADRACGAGKVVKTPAEWAAVAHAMYPGYDGPYPRFQTWHGEADDFVSYPNLAEQLKQWSALLGVEFSHNVTDTPQEGYTKMVYGDGTKLVGYSARGVGHVVPAHETADLEWFGL</sequence>
<dbReference type="PANTHER" id="PTHR43037">
    <property type="entry name" value="UNNAMED PRODUCT-RELATED"/>
    <property type="match status" value="1"/>
</dbReference>
<feature type="chain" id="PRO_5042667978" description="Carboxylic ester hydrolase" evidence="9">
    <location>
        <begin position="22"/>
        <end position="301"/>
    </location>
</feature>
<evidence type="ECO:0000256" key="3">
    <source>
        <dbReference type="ARBA" id="ARBA00022525"/>
    </source>
</evidence>
<comment type="similarity">
    <text evidence="9">Belongs to the carbohydrate esterase 1 (CE1) family.</text>
</comment>
<feature type="signal peptide" evidence="9">
    <location>
        <begin position="1"/>
        <end position="21"/>
    </location>
</feature>
<keyword evidence="2 9" id="KW-0719">Serine esterase</keyword>
<keyword evidence="3 9" id="KW-0964">Secreted</keyword>
<organism evidence="10 11">
    <name type="scientific">Staphylotrichum tortipilum</name>
    <dbReference type="NCBI Taxonomy" id="2831512"/>
    <lineage>
        <taxon>Eukaryota</taxon>
        <taxon>Fungi</taxon>
        <taxon>Dikarya</taxon>
        <taxon>Ascomycota</taxon>
        <taxon>Pezizomycotina</taxon>
        <taxon>Sordariomycetes</taxon>
        <taxon>Sordariomycetidae</taxon>
        <taxon>Sordariales</taxon>
        <taxon>Chaetomiaceae</taxon>
        <taxon>Staphylotrichum</taxon>
    </lineage>
</organism>
<evidence type="ECO:0000256" key="1">
    <source>
        <dbReference type="ARBA" id="ARBA00004613"/>
    </source>
</evidence>
<keyword evidence="7 9" id="KW-0119">Carbohydrate metabolism</keyword>
<dbReference type="InterPro" id="IPR010126">
    <property type="entry name" value="Esterase_phb"/>
</dbReference>
<gene>
    <name evidence="10" type="ORF">C8A05DRAFT_19946</name>
</gene>
<dbReference type="InterPro" id="IPR050955">
    <property type="entry name" value="Plant_Biomass_Hydrol_Est"/>
</dbReference>
<reference evidence="10" key="2">
    <citation type="submission" date="2023-05" db="EMBL/GenBank/DDBJ databases">
        <authorList>
            <consortium name="Lawrence Berkeley National Laboratory"/>
            <person name="Steindorff A."/>
            <person name="Hensen N."/>
            <person name="Bonometti L."/>
            <person name="Westerberg I."/>
            <person name="Brannstrom I.O."/>
            <person name="Guillou S."/>
            <person name="Cros-Aarteil S."/>
            <person name="Calhoun S."/>
            <person name="Haridas S."/>
            <person name="Kuo A."/>
            <person name="Mondo S."/>
            <person name="Pangilinan J."/>
            <person name="Riley R."/>
            <person name="Labutti K."/>
            <person name="Andreopoulos B."/>
            <person name="Lipzen A."/>
            <person name="Chen C."/>
            <person name="Yanf M."/>
            <person name="Daum C."/>
            <person name="Ng V."/>
            <person name="Clum A."/>
            <person name="Ohm R."/>
            <person name="Martin F."/>
            <person name="Silar P."/>
            <person name="Natvig D."/>
            <person name="Lalanne C."/>
            <person name="Gautier V."/>
            <person name="Ament-Velasquez S.L."/>
            <person name="Kruys A."/>
            <person name="Hutchinson M.I."/>
            <person name="Powell A.J."/>
            <person name="Barry K."/>
            <person name="Miller A.N."/>
            <person name="Grigoriev I.V."/>
            <person name="Debuchy R."/>
            <person name="Gladieux P."/>
            <person name="Thoren M.H."/>
            <person name="Johannesson H."/>
        </authorList>
    </citation>
    <scope>NUCLEOTIDE SEQUENCE</scope>
    <source>
        <strain evidence="10">CBS 103.79</strain>
    </source>
</reference>
<keyword evidence="4 9" id="KW-0732">Signal</keyword>
<dbReference type="PANTHER" id="PTHR43037:SF3">
    <property type="entry name" value="FERULOYL ESTERASE B"/>
    <property type="match status" value="1"/>
</dbReference>
<dbReference type="GO" id="GO:0052689">
    <property type="term" value="F:carboxylic ester hydrolase activity"/>
    <property type="evidence" value="ECO:0007669"/>
    <property type="project" value="UniProtKB-KW"/>
</dbReference>
<dbReference type="GO" id="GO:0005576">
    <property type="term" value="C:extracellular region"/>
    <property type="evidence" value="ECO:0007669"/>
    <property type="project" value="UniProtKB-SubCell"/>
</dbReference>
<evidence type="ECO:0000313" key="11">
    <source>
        <dbReference type="Proteomes" id="UP001303889"/>
    </source>
</evidence>
<name>A0AAN6MAN0_9PEZI</name>
<dbReference type="SUPFAM" id="SSF53474">
    <property type="entry name" value="alpha/beta-Hydrolases"/>
    <property type="match status" value="2"/>
</dbReference>
<reference evidence="10" key="1">
    <citation type="journal article" date="2023" name="Mol. Phylogenet. Evol.">
        <title>Genome-scale phylogeny and comparative genomics of the fungal order Sordariales.</title>
        <authorList>
            <person name="Hensen N."/>
            <person name="Bonometti L."/>
            <person name="Westerberg I."/>
            <person name="Brannstrom I.O."/>
            <person name="Guillou S."/>
            <person name="Cros-Aarteil S."/>
            <person name="Calhoun S."/>
            <person name="Haridas S."/>
            <person name="Kuo A."/>
            <person name="Mondo S."/>
            <person name="Pangilinan J."/>
            <person name="Riley R."/>
            <person name="LaButti K."/>
            <person name="Andreopoulos B."/>
            <person name="Lipzen A."/>
            <person name="Chen C."/>
            <person name="Yan M."/>
            <person name="Daum C."/>
            <person name="Ng V."/>
            <person name="Clum A."/>
            <person name="Steindorff A."/>
            <person name="Ohm R.A."/>
            <person name="Martin F."/>
            <person name="Silar P."/>
            <person name="Natvig D.O."/>
            <person name="Lalanne C."/>
            <person name="Gautier V."/>
            <person name="Ament-Velasquez S.L."/>
            <person name="Kruys A."/>
            <person name="Hutchinson M.I."/>
            <person name="Powell A.J."/>
            <person name="Barry K."/>
            <person name="Miller A.N."/>
            <person name="Grigoriev I.V."/>
            <person name="Debuchy R."/>
            <person name="Gladieux P."/>
            <person name="Hiltunen Thoren M."/>
            <person name="Johannesson H."/>
        </authorList>
    </citation>
    <scope>NUCLEOTIDE SEQUENCE</scope>
    <source>
        <strain evidence="10">CBS 103.79</strain>
    </source>
</reference>
<comment type="function">
    <text evidence="9">Esterase involved in the hydrolysis of xylan, a major structural heterogeneous polysaccharide found in plant biomass representing the second most abundant polysaccharide in the biosphere, after cellulose.</text>
</comment>
<evidence type="ECO:0000256" key="7">
    <source>
        <dbReference type="ARBA" id="ARBA00023277"/>
    </source>
</evidence>
<keyword evidence="6" id="KW-0325">Glycoprotein</keyword>
<keyword evidence="5 9" id="KW-0378">Hydrolase</keyword>
<evidence type="ECO:0000256" key="8">
    <source>
        <dbReference type="ARBA" id="ARBA00023326"/>
    </source>
</evidence>
<evidence type="ECO:0000256" key="5">
    <source>
        <dbReference type="ARBA" id="ARBA00022801"/>
    </source>
</evidence>
<dbReference type="EC" id="3.1.1.-" evidence="9"/>
<accession>A0AAN6MAN0</accession>
<dbReference type="AlphaFoldDB" id="A0AAN6MAN0"/>
<proteinExistence type="inferred from homology"/>
<dbReference type="Proteomes" id="UP001303889">
    <property type="component" value="Unassembled WGS sequence"/>
</dbReference>
<protein>
    <recommendedName>
        <fullName evidence="9">Carboxylic ester hydrolase</fullName>
        <ecNumber evidence="9">3.1.1.-</ecNumber>
    </recommendedName>
</protein>
<keyword evidence="8 9" id="KW-0624">Polysaccharide degradation</keyword>
<dbReference type="NCBIfam" id="TIGR01840">
    <property type="entry name" value="esterase_phb"/>
    <property type="match status" value="1"/>
</dbReference>
<dbReference type="Gene3D" id="3.40.50.1820">
    <property type="entry name" value="alpha/beta hydrolase"/>
    <property type="match status" value="1"/>
</dbReference>
<evidence type="ECO:0000256" key="4">
    <source>
        <dbReference type="ARBA" id="ARBA00022729"/>
    </source>
</evidence>
<evidence type="ECO:0000256" key="6">
    <source>
        <dbReference type="ARBA" id="ARBA00023180"/>
    </source>
</evidence>
<evidence type="ECO:0000256" key="2">
    <source>
        <dbReference type="ARBA" id="ARBA00022487"/>
    </source>
</evidence>
<dbReference type="GO" id="GO:0045493">
    <property type="term" value="P:xylan catabolic process"/>
    <property type="evidence" value="ECO:0007669"/>
    <property type="project" value="UniProtKB-UniRule"/>
</dbReference>
<dbReference type="Pfam" id="PF10503">
    <property type="entry name" value="Esterase_PHB"/>
    <property type="match status" value="1"/>
</dbReference>
<comment type="caution">
    <text evidence="10">The sequence shown here is derived from an EMBL/GenBank/DDBJ whole genome shotgun (WGS) entry which is preliminary data.</text>
</comment>
<dbReference type="InterPro" id="IPR029058">
    <property type="entry name" value="AB_hydrolase_fold"/>
</dbReference>
<evidence type="ECO:0000256" key="9">
    <source>
        <dbReference type="RuleBase" id="RU367147"/>
    </source>
</evidence>
<keyword evidence="11" id="KW-1185">Reference proteome</keyword>